<organism evidence="1 2">
    <name type="scientific">Viridibacterium curvum</name>
    <dbReference type="NCBI Taxonomy" id="1101404"/>
    <lineage>
        <taxon>Bacteria</taxon>
        <taxon>Pseudomonadati</taxon>
        <taxon>Pseudomonadota</taxon>
        <taxon>Betaproteobacteria</taxon>
        <taxon>Rhodocyclales</taxon>
        <taxon>Rhodocyclaceae</taxon>
        <taxon>Viridibacterium</taxon>
    </lineage>
</organism>
<dbReference type="GO" id="GO:0016829">
    <property type="term" value="F:lyase activity"/>
    <property type="evidence" value="ECO:0007669"/>
    <property type="project" value="UniProtKB-KW"/>
</dbReference>
<dbReference type="Pfam" id="PF09492">
    <property type="entry name" value="Pec_lyase"/>
    <property type="match status" value="1"/>
</dbReference>
<dbReference type="SUPFAM" id="SSF81853">
    <property type="entry name" value="Family 10 polysaccharide lyase"/>
    <property type="match status" value="1"/>
</dbReference>
<keyword evidence="2" id="KW-1185">Reference proteome</keyword>
<dbReference type="Proteomes" id="UP001500547">
    <property type="component" value="Unassembled WGS sequence"/>
</dbReference>
<accession>A0ABP9R6G8</accession>
<gene>
    <name evidence="1" type="primary">pelA_4</name>
    <name evidence="1" type="ORF">GCM10025770_38020</name>
</gene>
<reference evidence="2" key="1">
    <citation type="journal article" date="2019" name="Int. J. Syst. Evol. Microbiol.">
        <title>The Global Catalogue of Microorganisms (GCM) 10K type strain sequencing project: providing services to taxonomists for standard genome sequencing and annotation.</title>
        <authorList>
            <consortium name="The Broad Institute Genomics Platform"/>
            <consortium name="The Broad Institute Genome Sequencing Center for Infectious Disease"/>
            <person name="Wu L."/>
            <person name="Ma J."/>
        </authorList>
    </citation>
    <scope>NUCLEOTIDE SEQUENCE [LARGE SCALE GENOMIC DNA]</scope>
    <source>
        <strain evidence="2">JCM 18715</strain>
    </source>
</reference>
<dbReference type="InterPro" id="IPR012669">
    <property type="entry name" value="Pectate_lyase"/>
</dbReference>
<dbReference type="Gene3D" id="1.50.10.20">
    <property type="match status" value="1"/>
</dbReference>
<dbReference type="EMBL" id="BAABLD010000017">
    <property type="protein sequence ID" value="GAA5172213.1"/>
    <property type="molecule type" value="Genomic_DNA"/>
</dbReference>
<evidence type="ECO:0000313" key="2">
    <source>
        <dbReference type="Proteomes" id="UP001500547"/>
    </source>
</evidence>
<sequence>MSSAPLLSQSGNPASAELDTYKVLLSTAADDASKLTADKAKADIMLTWQTAEGGFYKHLTDFKNTASKSKTELYVTAWTTGSKSSSWLGVNGESLGTIDNDATTSELFFLADVYKRSGDTKYRDAARKTLDFLLTMQYASGGFPQVYPARSADTPYSNYVTYNDDAMTRVMLVLEQVAKKVAPVDSADLFTSDQYAKLSSAIDKGVDYILKSQIVQGGVKTVWCAQHDPVNYAALGGRAYEWPSKSGKESVGVVGYLMSRPQTTEIKAAVQSALAWFRSSAVQAVDKAYVNRASGSTDITYNPIQTQAGSVMWYRFYDLDKDTPFFSGRTPNGSDCTTPAPFTTCTGKQYDIMAIEAERRYGYSWGGAYAATLLTYASSVGY</sequence>
<name>A0ABP9R6G8_9RHOO</name>
<dbReference type="NCBIfam" id="TIGR02474">
    <property type="entry name" value="pec_lyase"/>
    <property type="match status" value="1"/>
</dbReference>
<protein>
    <submittedName>
        <fullName evidence="1">Pectate lyase</fullName>
    </submittedName>
</protein>
<evidence type="ECO:0000313" key="1">
    <source>
        <dbReference type="EMBL" id="GAA5172213.1"/>
    </source>
</evidence>
<comment type="caution">
    <text evidence="1">The sequence shown here is derived from an EMBL/GenBank/DDBJ whole genome shotgun (WGS) entry which is preliminary data.</text>
</comment>
<keyword evidence="1" id="KW-0456">Lyase</keyword>
<proteinExistence type="predicted"/>